<evidence type="ECO:0000313" key="3">
    <source>
        <dbReference type="Proteomes" id="UP000183496"/>
    </source>
</evidence>
<evidence type="ECO:0000313" key="2">
    <source>
        <dbReference type="EMBL" id="SEQ71297.1"/>
    </source>
</evidence>
<proteinExistence type="predicted"/>
<gene>
    <name evidence="2" type="ORF">SAMN04488089_105127</name>
</gene>
<dbReference type="Proteomes" id="UP000183496">
    <property type="component" value="Unassembled WGS sequence"/>
</dbReference>
<comment type="caution">
    <text evidence="2">The sequence shown here is derived from an EMBL/GenBank/DDBJ whole genome shotgun (WGS) entry which is preliminary data.</text>
</comment>
<organism evidence="2 3">
    <name type="scientific">Myroides profundi</name>
    <dbReference type="NCBI Taxonomy" id="480520"/>
    <lineage>
        <taxon>Bacteria</taxon>
        <taxon>Pseudomonadati</taxon>
        <taxon>Bacteroidota</taxon>
        <taxon>Flavobacteriia</taxon>
        <taxon>Flavobacteriales</taxon>
        <taxon>Flavobacteriaceae</taxon>
        <taxon>Myroides</taxon>
    </lineage>
</organism>
<feature type="compositionally biased region" description="Basic and acidic residues" evidence="1">
    <location>
        <begin position="260"/>
        <end position="279"/>
    </location>
</feature>
<dbReference type="RefSeq" id="WP_041893397.1">
    <property type="nucleotide sequence ID" value="NZ_CP010817.1"/>
</dbReference>
<evidence type="ECO:0000256" key="1">
    <source>
        <dbReference type="SAM" id="MobiDB-lite"/>
    </source>
</evidence>
<dbReference type="Pfam" id="PF19781">
    <property type="entry name" value="DUF6266"/>
    <property type="match status" value="1"/>
</dbReference>
<dbReference type="AlphaFoldDB" id="A0AAJ4W394"/>
<keyword evidence="3" id="KW-1185">Reference proteome</keyword>
<dbReference type="EMBL" id="FOFY01000005">
    <property type="protein sequence ID" value="SEQ71297.1"/>
    <property type="molecule type" value="Genomic_DNA"/>
</dbReference>
<dbReference type="KEGG" id="mpw:MPR_2742"/>
<sequence>MAEIKDGILGGVHGTVGTVVGFMWRGRYFIRSKPRKSHKLATEAQVLQRSKLGVVSSFVSKFKNFVNEHYPQAVLNNKMATGKEQLISMLMKEGIVKVEGEPCIDIAKVLVSMGPLPPAVIKKINQLKTGRIKVQWDNSITNVLTKDTDRLSIVAYSESLDVVTEIRSIAKREDRYIHFDLPKEWKEGKVHFWSVWKSADDKVISTSAYHGITQLGEHTEQLTEEGEQSIEVKEEVVVNEKLIAEQEKVIKSSVSTKRVDVKEKEPLDIEPHKEPEKVVLTENRPKKKWAPPGFYGSEKSRDKEVAPLDENTGEEPRSILEAMPPSQNSD</sequence>
<feature type="region of interest" description="Disordered" evidence="1">
    <location>
        <begin position="260"/>
        <end position="330"/>
    </location>
</feature>
<accession>A0AAJ4W394</accession>
<reference evidence="2 3" key="1">
    <citation type="submission" date="2016-10" db="EMBL/GenBank/DDBJ databases">
        <authorList>
            <person name="Varghese N."/>
            <person name="Submissions S."/>
        </authorList>
    </citation>
    <scope>NUCLEOTIDE SEQUENCE [LARGE SCALE GENOMIC DNA]</scope>
    <source>
        <strain evidence="3">DSM 19823 / KCTC 23066 / CCTCC M 208030 / D25</strain>
    </source>
</reference>
<dbReference type="InterPro" id="IPR046233">
    <property type="entry name" value="DUF6266"/>
</dbReference>
<protein>
    <submittedName>
        <fullName evidence="2">Uncharacterized protein</fullName>
    </submittedName>
</protein>
<name>A0AAJ4W394_MYRPR</name>